<keyword evidence="7" id="KW-1185">Reference proteome</keyword>
<reference evidence="6 7" key="1">
    <citation type="submission" date="2020-08" db="EMBL/GenBank/DDBJ databases">
        <title>Genome sequence of Leucobacter denitrificans KACC 14055T.</title>
        <authorList>
            <person name="Hyun D.-W."/>
            <person name="Bae J.-W."/>
        </authorList>
    </citation>
    <scope>NUCLEOTIDE SEQUENCE [LARGE SCALE GENOMIC DNA]</scope>
    <source>
        <strain evidence="6 7">KACC 14055</strain>
    </source>
</reference>
<dbReference type="KEGG" id="ldn:H9L06_05220"/>
<evidence type="ECO:0000313" key="7">
    <source>
        <dbReference type="Proteomes" id="UP000515934"/>
    </source>
</evidence>
<organism evidence="6 7">
    <name type="scientific">Leucobacter denitrificans</name>
    <dbReference type="NCBI Taxonomy" id="683042"/>
    <lineage>
        <taxon>Bacteria</taxon>
        <taxon>Bacillati</taxon>
        <taxon>Actinomycetota</taxon>
        <taxon>Actinomycetes</taxon>
        <taxon>Micrococcales</taxon>
        <taxon>Microbacteriaceae</taxon>
        <taxon>Leucobacter</taxon>
    </lineage>
</organism>
<keyword evidence="2 4" id="KW-0560">Oxidoreductase</keyword>
<evidence type="ECO:0000256" key="1">
    <source>
        <dbReference type="ARBA" id="ARBA00009986"/>
    </source>
</evidence>
<dbReference type="EC" id="1.2.1.19" evidence="6"/>
<dbReference type="InterPro" id="IPR029510">
    <property type="entry name" value="Ald_DH_CS_GLU"/>
</dbReference>
<dbReference type="PROSITE" id="PS00070">
    <property type="entry name" value="ALDEHYDE_DEHYDR_CYS"/>
    <property type="match status" value="1"/>
</dbReference>
<dbReference type="FunFam" id="3.40.309.10:FF:000009">
    <property type="entry name" value="Aldehyde dehydrogenase A"/>
    <property type="match status" value="1"/>
</dbReference>
<dbReference type="NCBIfam" id="NF010000">
    <property type="entry name" value="PRK13473.1"/>
    <property type="match status" value="1"/>
</dbReference>
<proteinExistence type="inferred from homology"/>
<gene>
    <name evidence="6" type="ORF">H9L06_05220</name>
</gene>
<accession>A0A7G9S770</accession>
<dbReference type="InterPro" id="IPR016160">
    <property type="entry name" value="Ald_DH_CS_CYS"/>
</dbReference>
<dbReference type="Pfam" id="PF00171">
    <property type="entry name" value="Aldedh"/>
    <property type="match status" value="1"/>
</dbReference>
<dbReference type="PANTHER" id="PTHR11699">
    <property type="entry name" value="ALDEHYDE DEHYDROGENASE-RELATED"/>
    <property type="match status" value="1"/>
</dbReference>
<evidence type="ECO:0000256" key="4">
    <source>
        <dbReference type="RuleBase" id="RU003345"/>
    </source>
</evidence>
<feature type="active site" evidence="3">
    <location>
        <position position="249"/>
    </location>
</feature>
<dbReference type="InterPro" id="IPR016163">
    <property type="entry name" value="Ald_DH_C"/>
</dbReference>
<dbReference type="GO" id="GO:0019145">
    <property type="term" value="F:aminobutyraldehyde dehydrogenase (NAD+) activity"/>
    <property type="evidence" value="ECO:0007669"/>
    <property type="project" value="UniProtKB-EC"/>
</dbReference>
<evidence type="ECO:0000313" key="6">
    <source>
        <dbReference type="EMBL" id="QNN63695.1"/>
    </source>
</evidence>
<dbReference type="PROSITE" id="PS00687">
    <property type="entry name" value="ALDEHYDE_DEHYDR_GLU"/>
    <property type="match status" value="1"/>
</dbReference>
<dbReference type="Gene3D" id="3.40.309.10">
    <property type="entry name" value="Aldehyde Dehydrogenase, Chain A, domain 2"/>
    <property type="match status" value="1"/>
</dbReference>
<feature type="domain" description="Aldehyde dehydrogenase" evidence="5">
    <location>
        <begin position="14"/>
        <end position="475"/>
    </location>
</feature>
<name>A0A7G9S770_9MICO</name>
<dbReference type="Proteomes" id="UP000515934">
    <property type="component" value="Chromosome"/>
</dbReference>
<evidence type="ECO:0000256" key="2">
    <source>
        <dbReference type="ARBA" id="ARBA00023002"/>
    </source>
</evidence>
<dbReference type="RefSeq" id="WP_187556153.1">
    <property type="nucleotide sequence ID" value="NZ_CP060716.1"/>
</dbReference>
<dbReference type="InterPro" id="IPR016161">
    <property type="entry name" value="Ald_DH/histidinol_DH"/>
</dbReference>
<evidence type="ECO:0000256" key="3">
    <source>
        <dbReference type="PROSITE-ProRule" id="PRU10007"/>
    </source>
</evidence>
<dbReference type="InterPro" id="IPR015590">
    <property type="entry name" value="Aldehyde_DH_dom"/>
</dbReference>
<dbReference type="SUPFAM" id="SSF53720">
    <property type="entry name" value="ALDH-like"/>
    <property type="match status" value="1"/>
</dbReference>
<dbReference type="EMBL" id="CP060716">
    <property type="protein sequence ID" value="QNN63695.1"/>
    <property type="molecule type" value="Genomic_DNA"/>
</dbReference>
<dbReference type="Gene3D" id="3.40.605.10">
    <property type="entry name" value="Aldehyde Dehydrogenase, Chain A, domain 1"/>
    <property type="match status" value="1"/>
</dbReference>
<dbReference type="InterPro" id="IPR016162">
    <property type="entry name" value="Ald_DH_N"/>
</dbReference>
<comment type="similarity">
    <text evidence="1 4">Belongs to the aldehyde dehydrogenase family.</text>
</comment>
<protein>
    <submittedName>
        <fullName evidence="6">Aminobutyraldehyde dehydrogenase</fullName>
        <ecNumber evidence="6">1.2.1.19</ecNumber>
    </submittedName>
</protein>
<dbReference type="FunFam" id="3.40.605.10:FF:000007">
    <property type="entry name" value="NAD/NADP-dependent betaine aldehyde dehydrogenase"/>
    <property type="match status" value="1"/>
</dbReference>
<sequence length="481" mass="51346">MAQQHLELLIGGEWVAPAEGGTREIVNPATGEVIAVVAEGSSADVDRAVEAATEAFKTWRKTTPRERSQLLAEYADRVEARKEELIQQEALNGGKPLFGARWEIEDFVIDGLKYFAGAARNLDGVASADYQEGRTSVLRREPLGVVAGIVPWNYPAEIAAWKIGPVLAAGNTLVLKPSEGTPLSALILAEIATEVFPPGVINLVLGDGKVGAAMSEHPGIAAISVTGSERTGVAVAEKAAKNLKHVDLELGGNAPVVVFPDANLDLLVETLRMGTFYNAGQDCTAATRLIVHSSVYDDFIAAAKTMSESVVYGDPLADGNSDVEMGPLASEVQRERVEGFVSRAVAGGAQVITGGSKADGPGYFFQPTIITNVDQHDEIVQEEVFGPLMTVQRFETEEEAIALGNDVRQGLSASVWTKDLGIATRVSGALSFGTVWVNEHLPLVSELPHSGHKMSGYGSSMSKYNLEQYTNTKHVMIRHDI</sequence>
<dbReference type="AlphaFoldDB" id="A0A7G9S770"/>
<evidence type="ECO:0000259" key="5">
    <source>
        <dbReference type="Pfam" id="PF00171"/>
    </source>
</evidence>